<reference evidence="3" key="1">
    <citation type="submission" date="2025-08" db="UniProtKB">
        <authorList>
            <consortium name="RefSeq"/>
        </authorList>
    </citation>
    <scope>IDENTIFICATION</scope>
</reference>
<evidence type="ECO:0000313" key="2">
    <source>
        <dbReference type="Proteomes" id="UP000694845"/>
    </source>
</evidence>
<evidence type="ECO:0000313" key="3">
    <source>
        <dbReference type="RefSeq" id="XP_022111415.1"/>
    </source>
</evidence>
<name>A0A8B8A392_ACAPL</name>
<sequence>MPKIRVPVIEDRCIDEAEGPVNVTWDEVTAIDTAPENITCTESVGGTNVSLTGGVFGVGCYVVTCRIVLPDGKIVSANFSFYIIAIPIISVPEVEVQWIVCGKASILVTWDKVNATNADGNPINCTSDTGTNVTVTGGYFPVGSHTVTCSVTNGWGCFSSANFTFDVIESTTTPEPTTTPEKTTLEPTTTMDSTITSEPTSTLELTTKDSSTTREPTTTQEKTTLEPTTTMDSTRTPEPTSTLDLTTKDSSTTRGE</sequence>
<proteinExistence type="predicted"/>
<accession>A0A8B8A392</accession>
<feature type="region of interest" description="Disordered" evidence="1">
    <location>
        <begin position="170"/>
        <end position="256"/>
    </location>
</feature>
<feature type="compositionally biased region" description="Low complexity" evidence="1">
    <location>
        <begin position="240"/>
        <end position="256"/>
    </location>
</feature>
<dbReference type="RefSeq" id="XP_022111415.1">
    <property type="nucleotide sequence ID" value="XM_022255723.1"/>
</dbReference>
<gene>
    <name evidence="3" type="primary">LOC110990645</name>
</gene>
<dbReference type="Proteomes" id="UP000694845">
    <property type="component" value="Unplaced"/>
</dbReference>
<dbReference type="AlphaFoldDB" id="A0A8B8A392"/>
<evidence type="ECO:0000256" key="1">
    <source>
        <dbReference type="SAM" id="MobiDB-lite"/>
    </source>
</evidence>
<dbReference type="GeneID" id="110990645"/>
<dbReference type="KEGG" id="aplc:110990645"/>
<organism evidence="2 3">
    <name type="scientific">Acanthaster planci</name>
    <name type="common">Crown-of-thorns starfish</name>
    <dbReference type="NCBI Taxonomy" id="133434"/>
    <lineage>
        <taxon>Eukaryota</taxon>
        <taxon>Metazoa</taxon>
        <taxon>Echinodermata</taxon>
        <taxon>Eleutherozoa</taxon>
        <taxon>Asterozoa</taxon>
        <taxon>Asteroidea</taxon>
        <taxon>Valvatacea</taxon>
        <taxon>Valvatida</taxon>
        <taxon>Acanthasteridae</taxon>
        <taxon>Acanthaster</taxon>
    </lineage>
</organism>
<protein>
    <submittedName>
        <fullName evidence="3">Uncharacterized protein LOC110990645</fullName>
    </submittedName>
</protein>
<keyword evidence="2" id="KW-1185">Reference proteome</keyword>
<feature type="compositionally biased region" description="Low complexity" evidence="1">
    <location>
        <begin position="170"/>
        <end position="230"/>
    </location>
</feature>